<keyword evidence="1" id="KW-1133">Transmembrane helix</keyword>
<keyword evidence="1" id="KW-0472">Membrane</keyword>
<feature type="transmembrane region" description="Helical" evidence="1">
    <location>
        <begin position="85"/>
        <end position="102"/>
    </location>
</feature>
<evidence type="ECO:0000256" key="1">
    <source>
        <dbReference type="SAM" id="Phobius"/>
    </source>
</evidence>
<dbReference type="RefSeq" id="WP_003146696.1">
    <property type="nucleotide sequence ID" value="NZ_GL883582.1"/>
</dbReference>
<evidence type="ECO:0008006" key="4">
    <source>
        <dbReference type="Google" id="ProtNLM"/>
    </source>
</evidence>
<comment type="caution">
    <text evidence="2">The sequence shown here is derived from an EMBL/GenBank/DDBJ whole genome shotgun (WGS) entry which is preliminary data.</text>
</comment>
<feature type="transmembrane region" description="Helical" evidence="1">
    <location>
        <begin position="7"/>
        <end position="24"/>
    </location>
</feature>
<proteinExistence type="predicted"/>
<keyword evidence="1" id="KW-0812">Transmembrane</keyword>
<feature type="transmembrane region" description="Helical" evidence="1">
    <location>
        <begin position="30"/>
        <end position="51"/>
    </location>
</feature>
<dbReference type="EMBL" id="ACRO01000007">
    <property type="protein sequence ID" value="EGF85622.1"/>
    <property type="molecule type" value="Genomic_DNA"/>
</dbReference>
<sequence>MTRKKYIYLAIVIGISIFISYFFISDIREWAVITNVFLASFLIYTSYLLFYKKSYNLLAGMTEEELKKSESDIEIRLKYEKGAKIMGVISFIGGLFVLYILYSSLKL</sequence>
<dbReference type="AlphaFoldDB" id="A0AA87DU85"/>
<organism evidence="2 3">
    <name type="scientific">Gemella haemolysans M341</name>
    <dbReference type="NCBI Taxonomy" id="562981"/>
    <lineage>
        <taxon>Bacteria</taxon>
        <taxon>Bacillati</taxon>
        <taxon>Bacillota</taxon>
        <taxon>Bacilli</taxon>
        <taxon>Bacillales</taxon>
        <taxon>Gemellaceae</taxon>
        <taxon>Gemella</taxon>
    </lineage>
</organism>
<evidence type="ECO:0000313" key="3">
    <source>
        <dbReference type="Proteomes" id="UP000004773"/>
    </source>
</evidence>
<evidence type="ECO:0000313" key="2">
    <source>
        <dbReference type="EMBL" id="EGF85622.1"/>
    </source>
</evidence>
<dbReference type="Proteomes" id="UP000004773">
    <property type="component" value="Unassembled WGS sequence"/>
</dbReference>
<accession>A0AA87DU85</accession>
<reference evidence="2 3" key="1">
    <citation type="submission" date="2011-03" db="EMBL/GenBank/DDBJ databases">
        <title>The Genome Sequence of Gemella haemolysans M341.</title>
        <authorList>
            <consortium name="The Broad Institute Genome Sequencing Platform"/>
            <consortium name="The Broad Institute Genome Sequencing Center for Infectious Disease"/>
            <person name="Earl A."/>
            <person name="Ward D."/>
            <person name="Feldgarden M."/>
            <person name="Gevers D."/>
            <person name="Sibley C.D."/>
            <person name="Field T.R."/>
            <person name="Grinwis M."/>
            <person name="Eshaghurshan C.S."/>
            <person name="Surette M.G."/>
            <person name="Young S.K."/>
            <person name="Zeng Q."/>
            <person name="Gargeya S."/>
            <person name="Fitzgerald M."/>
            <person name="Haas B."/>
            <person name="Abouelleil A."/>
            <person name="Alvarado L."/>
            <person name="Arachchi H.M."/>
            <person name="Berlin A."/>
            <person name="Brown A."/>
            <person name="Chapman S.B."/>
            <person name="Chen Z."/>
            <person name="Dunbar C."/>
            <person name="Freedman E."/>
            <person name="Gearin G."/>
            <person name="Gellesch M."/>
            <person name="Goldberg J."/>
            <person name="Griggs A."/>
            <person name="Gujja S."/>
            <person name="Heilman E.R."/>
            <person name="Heiman D."/>
            <person name="Howarth C."/>
            <person name="Larson L."/>
            <person name="Lui A."/>
            <person name="MacDonald P.J.P."/>
            <person name="Mehta T."/>
            <person name="Montmayeur A."/>
            <person name="Murphy C."/>
            <person name="Neiman D."/>
            <person name="Pearson M."/>
            <person name="Priest M."/>
            <person name="Roberts A."/>
            <person name="Saif S."/>
            <person name="Shea T."/>
            <person name="Shenoy N."/>
            <person name="Sisk P."/>
            <person name="Stolte C."/>
            <person name="Sykes S."/>
            <person name="White J."/>
            <person name="Yandava C."/>
            <person name="Wortman J."/>
            <person name="Nusbaum C."/>
            <person name="Birren B."/>
        </authorList>
    </citation>
    <scope>NUCLEOTIDE SEQUENCE [LARGE SCALE GENOMIC DNA]</scope>
    <source>
        <strain evidence="2 3">M341</strain>
    </source>
</reference>
<protein>
    <recommendedName>
        <fullName evidence="4">DUF3899 domain-containing protein</fullName>
    </recommendedName>
</protein>
<name>A0AA87DU85_9BACL</name>
<gene>
    <name evidence="2" type="ORF">HMPREF0428_00679</name>
</gene>